<evidence type="ECO:0000313" key="2">
    <source>
        <dbReference type="EMBL" id="QWV94216.1"/>
    </source>
</evidence>
<feature type="coiled-coil region" evidence="1">
    <location>
        <begin position="10"/>
        <end position="37"/>
    </location>
</feature>
<name>A0ABX8JAW0_9BACT</name>
<dbReference type="Proteomes" id="UP000683557">
    <property type="component" value="Chromosome"/>
</dbReference>
<keyword evidence="1" id="KW-0175">Coiled coil</keyword>
<keyword evidence="3" id="KW-1185">Reference proteome</keyword>
<evidence type="ECO:0000313" key="3">
    <source>
        <dbReference type="Proteomes" id="UP000683557"/>
    </source>
</evidence>
<sequence length="60" mass="6584">MNATRKSTASTEAQLVLENLKEAVAQALEKKRRLGQYAVTWKDGKAVLTGDDAPRAEPKE</sequence>
<proteinExistence type="predicted"/>
<reference evidence="2 3" key="1">
    <citation type="submission" date="2021-06" db="EMBL/GenBank/DDBJ databases">
        <title>Gemonas diversity in paddy soil.</title>
        <authorList>
            <person name="Liu G."/>
        </authorList>
    </citation>
    <scope>NUCLEOTIDE SEQUENCE [LARGE SCALE GENOMIC DNA]</scope>
    <source>
        <strain evidence="2 3">RG10</strain>
    </source>
</reference>
<gene>
    <name evidence="2" type="ORF">KP004_03215</name>
</gene>
<dbReference type="EMBL" id="CP076723">
    <property type="protein sequence ID" value="QWV94216.1"/>
    <property type="molecule type" value="Genomic_DNA"/>
</dbReference>
<evidence type="ECO:0000256" key="1">
    <source>
        <dbReference type="SAM" id="Coils"/>
    </source>
</evidence>
<organism evidence="2 3">
    <name type="scientific">Geomonas oryzisoli</name>
    <dbReference type="NCBI Taxonomy" id="2847992"/>
    <lineage>
        <taxon>Bacteria</taxon>
        <taxon>Pseudomonadati</taxon>
        <taxon>Thermodesulfobacteriota</taxon>
        <taxon>Desulfuromonadia</taxon>
        <taxon>Geobacterales</taxon>
        <taxon>Geobacteraceae</taxon>
        <taxon>Geomonas</taxon>
    </lineage>
</organism>
<protein>
    <submittedName>
        <fullName evidence="2">Uncharacterized protein</fullName>
    </submittedName>
</protein>
<accession>A0ABX8JAW0</accession>